<protein>
    <submittedName>
        <fullName evidence="2">Uncharacterized protein</fullName>
    </submittedName>
</protein>
<dbReference type="Proteomes" id="UP000007306">
    <property type="component" value="Chromosome 7"/>
</dbReference>
<proteinExistence type="predicted"/>
<sequence length="135" mass="14817">MAAAAAVAAAGRAVRYGVLSKALPTRLHINSGRGLDISEAEGPLDRYIQVLMVNLQNERNLGKVRSIEKILSKRDMVRESSESLILERMKKIGTHNTKHAWMVAGVTISGYLFGAAFVALLTESQLPKREEEKEA</sequence>
<keyword evidence="1" id="KW-1133">Transmembrane helix</keyword>
<evidence type="ECO:0000313" key="2">
    <source>
        <dbReference type="EnsemblPlants" id="ORGLA07G0006200.1"/>
    </source>
</evidence>
<keyword evidence="1" id="KW-0472">Membrane</keyword>
<evidence type="ECO:0000256" key="1">
    <source>
        <dbReference type="SAM" id="Phobius"/>
    </source>
</evidence>
<name>I1Q7H0_ORYGL</name>
<reference evidence="2 3" key="2">
    <citation type="submission" date="2018-04" db="EMBL/GenBank/DDBJ databases">
        <title>OglaRS2 (Oryza glaberrima Reference Sequence Version 2).</title>
        <authorList>
            <person name="Zhang J."/>
            <person name="Kudrna D."/>
            <person name="Lee S."/>
            <person name="Talag J."/>
            <person name="Rajasekar S."/>
            <person name="Wing R.A."/>
        </authorList>
    </citation>
    <scope>NUCLEOTIDE SEQUENCE [LARGE SCALE GENOMIC DNA]</scope>
    <source>
        <strain evidence="2 3">cv. IRGC 96717</strain>
    </source>
</reference>
<dbReference type="Gramene" id="ORGLA07G0006200.1">
    <property type="protein sequence ID" value="ORGLA07G0006200.1"/>
    <property type="gene ID" value="ORGLA07G0006200"/>
</dbReference>
<dbReference type="AlphaFoldDB" id="I1Q7H0"/>
<dbReference type="EnsemblPlants" id="ORGLA07G0006200.1">
    <property type="protein sequence ID" value="ORGLA07G0006200.1"/>
    <property type="gene ID" value="ORGLA07G0006200"/>
</dbReference>
<evidence type="ECO:0000313" key="3">
    <source>
        <dbReference type="Proteomes" id="UP000007306"/>
    </source>
</evidence>
<accession>I1Q7H0</accession>
<organism evidence="2 3">
    <name type="scientific">Oryza glaberrima</name>
    <name type="common">African rice</name>
    <dbReference type="NCBI Taxonomy" id="4538"/>
    <lineage>
        <taxon>Eukaryota</taxon>
        <taxon>Viridiplantae</taxon>
        <taxon>Streptophyta</taxon>
        <taxon>Embryophyta</taxon>
        <taxon>Tracheophyta</taxon>
        <taxon>Spermatophyta</taxon>
        <taxon>Magnoliopsida</taxon>
        <taxon>Liliopsida</taxon>
        <taxon>Poales</taxon>
        <taxon>Poaceae</taxon>
        <taxon>BOP clade</taxon>
        <taxon>Oryzoideae</taxon>
        <taxon>Oryzeae</taxon>
        <taxon>Oryzinae</taxon>
        <taxon>Oryza</taxon>
    </lineage>
</organism>
<feature type="transmembrane region" description="Helical" evidence="1">
    <location>
        <begin position="99"/>
        <end position="121"/>
    </location>
</feature>
<keyword evidence="3" id="KW-1185">Reference proteome</keyword>
<dbReference type="OMA" id="YIQVLMV"/>
<keyword evidence="1" id="KW-0812">Transmembrane</keyword>
<dbReference type="HOGENOM" id="CLU_1889089_0_0_1"/>
<reference evidence="2" key="1">
    <citation type="submission" date="2015-06" db="UniProtKB">
        <authorList>
            <consortium name="EnsemblPlants"/>
        </authorList>
    </citation>
    <scope>IDENTIFICATION</scope>
</reference>